<dbReference type="GO" id="GO:0005886">
    <property type="term" value="C:plasma membrane"/>
    <property type="evidence" value="ECO:0007669"/>
    <property type="project" value="UniProtKB-SubCell"/>
</dbReference>
<organism evidence="7 10">
    <name type="scientific">Thalassospira xiamenensis</name>
    <dbReference type="NCBI Taxonomy" id="220697"/>
    <lineage>
        <taxon>Bacteria</taxon>
        <taxon>Pseudomonadati</taxon>
        <taxon>Pseudomonadota</taxon>
        <taxon>Alphaproteobacteria</taxon>
        <taxon>Rhodospirillales</taxon>
        <taxon>Thalassospiraceae</taxon>
        <taxon>Thalassospira</taxon>
    </lineage>
</organism>
<keyword evidence="4 6" id="KW-1133">Transmembrane helix</keyword>
<proteinExistence type="predicted"/>
<feature type="transmembrane region" description="Helical" evidence="6">
    <location>
        <begin position="252"/>
        <end position="271"/>
    </location>
</feature>
<evidence type="ECO:0000313" key="9">
    <source>
        <dbReference type="Proteomes" id="UP000219068"/>
    </source>
</evidence>
<dbReference type="CDD" id="cd06580">
    <property type="entry name" value="TM_PBP1_transp_TpRbsC_like"/>
    <property type="match status" value="1"/>
</dbReference>
<keyword evidence="2" id="KW-1003">Cell membrane</keyword>
<dbReference type="RefSeq" id="WP_062960017.1">
    <property type="nucleotide sequence ID" value="NZ_JALLPZ010000001.1"/>
</dbReference>
<protein>
    <submittedName>
        <fullName evidence="8">Nucleoside ABC transporter membrane protein</fullName>
    </submittedName>
    <submittedName>
        <fullName evidence="7">Sugar ABC transporter permease</fullName>
    </submittedName>
</protein>
<dbReference type="Proteomes" id="UP000219068">
    <property type="component" value="Unassembled WGS sequence"/>
</dbReference>
<reference evidence="8 9" key="2">
    <citation type="submission" date="2017-08" db="EMBL/GenBank/DDBJ databases">
        <authorList>
            <person name="de Groot N.N."/>
        </authorList>
    </citation>
    <scope>NUCLEOTIDE SEQUENCE [LARGE SCALE GENOMIC DNA]</scope>
    <source>
        <strain evidence="8 9">USBA 78</strain>
    </source>
</reference>
<dbReference type="Pfam" id="PF02653">
    <property type="entry name" value="BPD_transp_2"/>
    <property type="match status" value="1"/>
</dbReference>
<evidence type="ECO:0000256" key="3">
    <source>
        <dbReference type="ARBA" id="ARBA00022692"/>
    </source>
</evidence>
<sequence length="372" mass="40603">MSDTVQLPRWIDVGALPLLNLLLALVVSGLVVLAIGESPTQVVEILLYGAFGYEEAWGYTLYYTTNFIFTGLAFAVAFHCGLFNIGAEGQAYVGGLGVILAALYLDFLPFPIMLIVAILAAAVFGAAWAYIPAYLQARRGSHVVITTIMFNFIASSLMVYLLVNVLRPQGSMTPESEQIAEHLRLPFIHDIAAGLGLEMASSPLNLSFVYALVCSVLVWLFIWHTRWGYAIRTVGANAVAATYAGIEPGRYIIMAMMISGALSAFMALNEVMGVQHRLLIDFTAGYGFVGIAVALMGRNHPFGIFLAALLFGMLYQGGAELSFEIPTISNDMVVVIQGLVILFTGAMEHMFRPRVTRIYTAWHLRRRAQEAA</sequence>
<evidence type="ECO:0000256" key="4">
    <source>
        <dbReference type="ARBA" id="ARBA00022989"/>
    </source>
</evidence>
<feature type="transmembrane region" description="Helical" evidence="6">
    <location>
        <begin position="204"/>
        <end position="222"/>
    </location>
</feature>
<name>A0A154KV72_9PROT</name>
<evidence type="ECO:0000313" key="7">
    <source>
        <dbReference type="EMBL" id="RCK48425.1"/>
    </source>
</evidence>
<evidence type="ECO:0000256" key="1">
    <source>
        <dbReference type="ARBA" id="ARBA00004651"/>
    </source>
</evidence>
<dbReference type="PANTHER" id="PTHR47089:SF1">
    <property type="entry name" value="GUANOSINE ABC TRANSPORTER PERMEASE PROTEIN NUPP"/>
    <property type="match status" value="1"/>
</dbReference>
<feature type="transmembrane region" description="Helical" evidence="6">
    <location>
        <begin position="110"/>
        <end position="131"/>
    </location>
</feature>
<dbReference type="GO" id="GO:0022857">
    <property type="term" value="F:transmembrane transporter activity"/>
    <property type="evidence" value="ECO:0007669"/>
    <property type="project" value="InterPro"/>
</dbReference>
<evidence type="ECO:0000313" key="8">
    <source>
        <dbReference type="EMBL" id="SOB91763.1"/>
    </source>
</evidence>
<feature type="transmembrane region" description="Helical" evidence="6">
    <location>
        <begin position="85"/>
        <end position="104"/>
    </location>
</feature>
<dbReference type="PANTHER" id="PTHR47089">
    <property type="entry name" value="ABC TRANSPORTER, PERMEASE PROTEIN"/>
    <property type="match status" value="1"/>
</dbReference>
<gene>
    <name evidence="8" type="ORF">SAMN05428964_101473</name>
    <name evidence="7" type="ORF">TH44_14910</name>
</gene>
<evidence type="ECO:0000256" key="6">
    <source>
        <dbReference type="SAM" id="Phobius"/>
    </source>
</evidence>
<dbReference type="AlphaFoldDB" id="A0A154KV72"/>
<comment type="subcellular location">
    <subcellularLocation>
        <location evidence="1">Cell membrane</location>
        <topology evidence="1">Multi-pass membrane protein</topology>
    </subcellularLocation>
</comment>
<reference evidence="7 10" key="1">
    <citation type="submission" date="2014-07" db="EMBL/GenBank/DDBJ databases">
        <title>Draft genome sequence of Thalassospira xiamenensis IB13.</title>
        <authorList>
            <person name="Lai Q."/>
            <person name="Shao Z."/>
        </authorList>
    </citation>
    <scope>NUCLEOTIDE SEQUENCE [LARGE SCALE GENOMIC DNA]</scope>
    <source>
        <strain evidence="7 10">IB13</strain>
    </source>
</reference>
<dbReference type="InterPro" id="IPR001851">
    <property type="entry name" value="ABC_transp_permease"/>
</dbReference>
<feature type="transmembrane region" description="Helical" evidence="6">
    <location>
        <begin position="278"/>
        <end position="296"/>
    </location>
</feature>
<dbReference type="EMBL" id="OBMM01000001">
    <property type="protein sequence ID" value="SOB91763.1"/>
    <property type="molecule type" value="Genomic_DNA"/>
</dbReference>
<feature type="transmembrane region" description="Helical" evidence="6">
    <location>
        <begin position="56"/>
        <end position="78"/>
    </location>
</feature>
<feature type="transmembrane region" description="Helical" evidence="6">
    <location>
        <begin position="302"/>
        <end position="321"/>
    </location>
</feature>
<feature type="transmembrane region" description="Helical" evidence="6">
    <location>
        <begin position="333"/>
        <end position="351"/>
    </location>
</feature>
<evidence type="ECO:0000256" key="2">
    <source>
        <dbReference type="ARBA" id="ARBA00022475"/>
    </source>
</evidence>
<keyword evidence="5 6" id="KW-0472">Membrane</keyword>
<feature type="transmembrane region" description="Helical" evidence="6">
    <location>
        <begin position="143"/>
        <end position="163"/>
    </location>
</feature>
<feature type="transmembrane region" description="Helical" evidence="6">
    <location>
        <begin position="12"/>
        <end position="36"/>
    </location>
</feature>
<evidence type="ECO:0000256" key="5">
    <source>
        <dbReference type="ARBA" id="ARBA00023136"/>
    </source>
</evidence>
<keyword evidence="3 6" id="KW-0812">Transmembrane</keyword>
<dbReference type="Proteomes" id="UP000252266">
    <property type="component" value="Unassembled WGS sequence"/>
</dbReference>
<accession>A0A154KV72</accession>
<dbReference type="EMBL" id="JPWJ01000008">
    <property type="protein sequence ID" value="RCK48425.1"/>
    <property type="molecule type" value="Genomic_DNA"/>
</dbReference>
<evidence type="ECO:0000313" key="10">
    <source>
        <dbReference type="Proteomes" id="UP000252266"/>
    </source>
</evidence>